<keyword evidence="2" id="KW-0805">Transcription regulation</keyword>
<evidence type="ECO:0000313" key="6">
    <source>
        <dbReference type="EMBL" id="RMI37785.1"/>
    </source>
</evidence>
<dbReference type="EMBL" id="RFFG01000099">
    <property type="protein sequence ID" value="RMI37785.1"/>
    <property type="molecule type" value="Genomic_DNA"/>
</dbReference>
<dbReference type="GO" id="GO:0045892">
    <property type="term" value="P:negative regulation of DNA-templated transcription"/>
    <property type="evidence" value="ECO:0007669"/>
    <property type="project" value="InterPro"/>
</dbReference>
<evidence type="ECO:0000256" key="3">
    <source>
        <dbReference type="ARBA" id="ARBA00023125"/>
    </source>
</evidence>
<protein>
    <submittedName>
        <fullName evidence="6">BlaI/MecI/CopY family transcriptional regulator</fullName>
    </submittedName>
</protein>
<comment type="caution">
    <text evidence="6">The sequence shown here is derived from an EMBL/GenBank/DDBJ whole genome shotgun (WGS) entry which is preliminary data.</text>
</comment>
<sequence length="127" mass="13679">MDALWAADEPLRVRELLNLLNATAGRRLAYNTVQTVAERLTRKDLLRRVPDGQAFRYAPTQSRDDFTVALLLDALTDSPDQGAILARLVESVPEADARRMLDALNARTTEPGSGSGSGSGAGDEARG</sequence>
<evidence type="ECO:0000256" key="1">
    <source>
        <dbReference type="ARBA" id="ARBA00011046"/>
    </source>
</evidence>
<gene>
    <name evidence="6" type="ORF">EBO15_34890</name>
</gene>
<evidence type="ECO:0000256" key="4">
    <source>
        <dbReference type="ARBA" id="ARBA00023163"/>
    </source>
</evidence>
<dbReference type="SUPFAM" id="SSF46785">
    <property type="entry name" value="Winged helix' DNA-binding domain"/>
    <property type="match status" value="1"/>
</dbReference>
<organism evidence="6 7">
    <name type="scientific">Actinomadura harenae</name>
    <dbReference type="NCBI Taxonomy" id="2483351"/>
    <lineage>
        <taxon>Bacteria</taxon>
        <taxon>Bacillati</taxon>
        <taxon>Actinomycetota</taxon>
        <taxon>Actinomycetes</taxon>
        <taxon>Streptosporangiales</taxon>
        <taxon>Thermomonosporaceae</taxon>
        <taxon>Actinomadura</taxon>
    </lineage>
</organism>
<dbReference type="InterPro" id="IPR005650">
    <property type="entry name" value="BlaI_family"/>
</dbReference>
<dbReference type="OrthoDB" id="9813987at2"/>
<keyword evidence="4" id="KW-0804">Transcription</keyword>
<evidence type="ECO:0000313" key="7">
    <source>
        <dbReference type="Proteomes" id="UP000282674"/>
    </source>
</evidence>
<dbReference type="Gene3D" id="6.10.140.850">
    <property type="match status" value="1"/>
</dbReference>
<name>A0A3M2LNW4_9ACTN</name>
<dbReference type="Gene3D" id="1.10.10.10">
    <property type="entry name" value="Winged helix-like DNA-binding domain superfamily/Winged helix DNA-binding domain"/>
    <property type="match status" value="1"/>
</dbReference>
<keyword evidence="7" id="KW-1185">Reference proteome</keyword>
<dbReference type="Pfam" id="PF03965">
    <property type="entry name" value="Penicillinase_R"/>
    <property type="match status" value="1"/>
</dbReference>
<dbReference type="Proteomes" id="UP000282674">
    <property type="component" value="Unassembled WGS sequence"/>
</dbReference>
<feature type="region of interest" description="Disordered" evidence="5">
    <location>
        <begin position="103"/>
        <end position="127"/>
    </location>
</feature>
<evidence type="ECO:0000256" key="5">
    <source>
        <dbReference type="SAM" id="MobiDB-lite"/>
    </source>
</evidence>
<dbReference type="GO" id="GO:0003677">
    <property type="term" value="F:DNA binding"/>
    <property type="evidence" value="ECO:0007669"/>
    <property type="project" value="UniProtKB-KW"/>
</dbReference>
<dbReference type="InterPro" id="IPR036388">
    <property type="entry name" value="WH-like_DNA-bd_sf"/>
</dbReference>
<proteinExistence type="inferred from homology"/>
<accession>A0A3M2LNW4</accession>
<dbReference type="AlphaFoldDB" id="A0A3M2LNW4"/>
<reference evidence="6 7" key="1">
    <citation type="submission" date="2018-10" db="EMBL/GenBank/DDBJ databases">
        <title>Isolation from soil.</title>
        <authorList>
            <person name="Hu J."/>
        </authorList>
    </citation>
    <scope>NUCLEOTIDE SEQUENCE [LARGE SCALE GENOMIC DNA]</scope>
    <source>
        <strain evidence="6 7">NEAU-Ht49</strain>
    </source>
</reference>
<dbReference type="InterPro" id="IPR036390">
    <property type="entry name" value="WH_DNA-bd_sf"/>
</dbReference>
<keyword evidence="3" id="KW-0238">DNA-binding</keyword>
<comment type="similarity">
    <text evidence="1">Belongs to the BlaI transcriptional regulatory family.</text>
</comment>
<evidence type="ECO:0000256" key="2">
    <source>
        <dbReference type="ARBA" id="ARBA00023015"/>
    </source>
</evidence>